<keyword evidence="2" id="KW-1133">Transmembrane helix</keyword>
<evidence type="ECO:0000256" key="2">
    <source>
        <dbReference type="SAM" id="Phobius"/>
    </source>
</evidence>
<proteinExistence type="predicted"/>
<accession>A0A6J8D2T7</accession>
<feature type="compositionally biased region" description="Polar residues" evidence="1">
    <location>
        <begin position="343"/>
        <end position="352"/>
    </location>
</feature>
<evidence type="ECO:0000313" key="4">
    <source>
        <dbReference type="Proteomes" id="UP000507470"/>
    </source>
</evidence>
<evidence type="ECO:0000313" key="3">
    <source>
        <dbReference type="EMBL" id="CAC5403038.1"/>
    </source>
</evidence>
<evidence type="ECO:0000256" key="1">
    <source>
        <dbReference type="SAM" id="MobiDB-lite"/>
    </source>
</evidence>
<keyword evidence="2" id="KW-0812">Transmembrane</keyword>
<name>A0A6J8D2T7_MYTCO</name>
<dbReference type="OrthoDB" id="6204303at2759"/>
<feature type="region of interest" description="Disordered" evidence="1">
    <location>
        <begin position="391"/>
        <end position="425"/>
    </location>
</feature>
<feature type="compositionally biased region" description="Basic and acidic residues" evidence="1">
    <location>
        <begin position="324"/>
        <end position="342"/>
    </location>
</feature>
<organism evidence="3 4">
    <name type="scientific">Mytilus coruscus</name>
    <name type="common">Sea mussel</name>
    <dbReference type="NCBI Taxonomy" id="42192"/>
    <lineage>
        <taxon>Eukaryota</taxon>
        <taxon>Metazoa</taxon>
        <taxon>Spiralia</taxon>
        <taxon>Lophotrochozoa</taxon>
        <taxon>Mollusca</taxon>
        <taxon>Bivalvia</taxon>
        <taxon>Autobranchia</taxon>
        <taxon>Pteriomorphia</taxon>
        <taxon>Mytilida</taxon>
        <taxon>Mytiloidea</taxon>
        <taxon>Mytilidae</taxon>
        <taxon>Mytilinae</taxon>
        <taxon>Mytilus</taxon>
    </lineage>
</organism>
<reference evidence="3 4" key="1">
    <citation type="submission" date="2020-06" db="EMBL/GenBank/DDBJ databases">
        <authorList>
            <person name="Li R."/>
            <person name="Bekaert M."/>
        </authorList>
    </citation>
    <scope>NUCLEOTIDE SEQUENCE [LARGE SCALE GENOMIC DNA]</scope>
    <source>
        <strain evidence="4">wild</strain>
    </source>
</reference>
<dbReference type="AlphaFoldDB" id="A0A6J8D2T7"/>
<keyword evidence="4" id="KW-1185">Reference proteome</keyword>
<dbReference type="Proteomes" id="UP000507470">
    <property type="component" value="Unassembled WGS sequence"/>
</dbReference>
<protein>
    <recommendedName>
        <fullName evidence="5">SRCR domain-containing protein</fullName>
    </recommendedName>
</protein>
<evidence type="ECO:0008006" key="5">
    <source>
        <dbReference type="Google" id="ProtNLM"/>
    </source>
</evidence>
<keyword evidence="2" id="KW-0472">Membrane</keyword>
<sequence>MTRVGYWMKITKTTKKCRLIFVLIYVHSLKDGKKVTTLEQCMENNVFVGTAETWVLCRISRHRSLNVTWSVQDTKMKNAEGYGGYLREYNFSCLSIDHEHTITDCVTNRLQMESLCIEFGIAMENQDIDNRCSYIGNHLYEYCKSQYLNIKCVFDMNNLLKAANEWRLIQDTTVPLVESTTHVQDTTVPFVESTTHVQDLTTIPFVESTTHAGIPMFTIIVLVLVVVLIAALVFIIVVFYRRRNKAMNSKPCEIQQNQIDTNRIYFSDNNIENYTEMTEISIPVVYENINDYKTITREPQNITGSIQQKGNYCKNYESLSSKRNSVEHMYESSENVSKETDLSKYQSLTNPPESDIHTYASTEKDLSQYQLLTNPPESDIHTYASTEPKLSQYQSLTNPPESDIHTNAPTNSDLSQYQSLTNPSESDIHTYALTASKQ</sequence>
<feature type="region of interest" description="Disordered" evidence="1">
    <location>
        <begin position="324"/>
        <end position="354"/>
    </location>
</feature>
<gene>
    <name evidence="3" type="ORF">MCOR_36951</name>
</gene>
<dbReference type="EMBL" id="CACVKT020006658">
    <property type="protein sequence ID" value="CAC5403038.1"/>
    <property type="molecule type" value="Genomic_DNA"/>
</dbReference>
<feature type="transmembrane region" description="Helical" evidence="2">
    <location>
        <begin position="216"/>
        <end position="240"/>
    </location>
</feature>